<evidence type="ECO:0008006" key="3">
    <source>
        <dbReference type="Google" id="ProtNLM"/>
    </source>
</evidence>
<reference evidence="1 2" key="1">
    <citation type="submission" date="2024-10" db="EMBL/GenBank/DDBJ databases">
        <title>The Natural Products Discovery Center: Release of the First 8490 Sequenced Strains for Exploring Actinobacteria Biosynthetic Diversity.</title>
        <authorList>
            <person name="Kalkreuter E."/>
            <person name="Kautsar S.A."/>
            <person name="Yang D."/>
            <person name="Bader C.D."/>
            <person name="Teijaro C.N."/>
            <person name="Fluegel L."/>
            <person name="Davis C.M."/>
            <person name="Simpson J.R."/>
            <person name="Lauterbach L."/>
            <person name="Steele A.D."/>
            <person name="Gui C."/>
            <person name="Meng S."/>
            <person name="Li G."/>
            <person name="Viehrig K."/>
            <person name="Ye F."/>
            <person name="Su P."/>
            <person name="Kiefer A.F."/>
            <person name="Nichols A."/>
            <person name="Cepeda A.J."/>
            <person name="Yan W."/>
            <person name="Fan B."/>
            <person name="Jiang Y."/>
            <person name="Adhikari A."/>
            <person name="Zheng C.-J."/>
            <person name="Schuster L."/>
            <person name="Cowan T.M."/>
            <person name="Smanski M.J."/>
            <person name="Chevrette M.G."/>
            <person name="De Carvalho L.P.S."/>
            <person name="Shen B."/>
        </authorList>
    </citation>
    <scope>NUCLEOTIDE SEQUENCE [LARGE SCALE GENOMIC DNA]</scope>
    <source>
        <strain evidence="1 2">NPDC019275</strain>
    </source>
</reference>
<dbReference type="Proteomes" id="UP001611415">
    <property type="component" value="Unassembled WGS sequence"/>
</dbReference>
<sequence>MTTLRPHGPMLHPRVTVLVRPSGVVQLGWDPERALLLDPPDLDTQTVLGFLRLLDGLRTRPQILWQAGRSGIAAARACALLDEIEAAGLLVQPRERPGPIRAVRVHGLGPLSDAISAGLRRVGIRPERSRGNAPEVRYAGRRAPDLVVLADTVVTDPRLASELVLQRIPHLSVRIRDGRGIVGPLVLPGETSCLRCADLTRVDYDADWPHLAAQLLGRVGHASPAAIAATAALALGELEAILDCSPRRPPATLDATLELDIDSHLLQRRYWAPHAACGCRTIGAASAT</sequence>
<keyword evidence="2" id="KW-1185">Reference proteome</keyword>
<protein>
    <recommendedName>
        <fullName evidence="3">Bacteriocin biosynthesis cyclodehydratase domain-containing protein</fullName>
    </recommendedName>
</protein>
<organism evidence="1 2">
    <name type="scientific">Nocardia xishanensis</name>
    <dbReference type="NCBI Taxonomy" id="238964"/>
    <lineage>
        <taxon>Bacteria</taxon>
        <taxon>Bacillati</taxon>
        <taxon>Actinomycetota</taxon>
        <taxon>Actinomycetes</taxon>
        <taxon>Mycobacteriales</taxon>
        <taxon>Nocardiaceae</taxon>
        <taxon>Nocardia</taxon>
    </lineage>
</organism>
<dbReference type="EMBL" id="JBIRYO010000002">
    <property type="protein sequence ID" value="MFI2472467.1"/>
    <property type="molecule type" value="Genomic_DNA"/>
</dbReference>
<proteinExistence type="predicted"/>
<dbReference type="Gene3D" id="3.40.50.720">
    <property type="entry name" value="NAD(P)-binding Rossmann-like Domain"/>
    <property type="match status" value="1"/>
</dbReference>
<accession>A0ABW7WUG6</accession>
<evidence type="ECO:0000313" key="1">
    <source>
        <dbReference type="EMBL" id="MFI2472467.1"/>
    </source>
</evidence>
<comment type="caution">
    <text evidence="1">The sequence shown here is derived from an EMBL/GenBank/DDBJ whole genome shotgun (WGS) entry which is preliminary data.</text>
</comment>
<dbReference type="RefSeq" id="WP_397090993.1">
    <property type="nucleotide sequence ID" value="NZ_JBIRYO010000002.1"/>
</dbReference>
<name>A0ABW7WUG6_9NOCA</name>
<evidence type="ECO:0000313" key="2">
    <source>
        <dbReference type="Proteomes" id="UP001611415"/>
    </source>
</evidence>
<gene>
    <name evidence="1" type="ORF">ACH49W_03745</name>
</gene>